<organism evidence="10 11">
    <name type="scientific">Caenispirillum bisanense</name>
    <dbReference type="NCBI Taxonomy" id="414052"/>
    <lineage>
        <taxon>Bacteria</taxon>
        <taxon>Pseudomonadati</taxon>
        <taxon>Pseudomonadota</taxon>
        <taxon>Alphaproteobacteria</taxon>
        <taxon>Rhodospirillales</taxon>
        <taxon>Novispirillaceae</taxon>
        <taxon>Caenispirillum</taxon>
    </lineage>
</organism>
<evidence type="ECO:0000256" key="1">
    <source>
        <dbReference type="ARBA" id="ARBA00001092"/>
    </source>
</evidence>
<keyword evidence="9" id="KW-0732">Signal</keyword>
<evidence type="ECO:0000256" key="5">
    <source>
        <dbReference type="ARBA" id="ARBA00015719"/>
    </source>
</evidence>
<evidence type="ECO:0000313" key="11">
    <source>
        <dbReference type="Proteomes" id="UP000219621"/>
    </source>
</evidence>
<gene>
    <name evidence="10" type="ORF">SAMN05421508_101667</name>
</gene>
<dbReference type="Gene3D" id="3.40.50.880">
    <property type="match status" value="1"/>
</dbReference>
<evidence type="ECO:0000256" key="3">
    <source>
        <dbReference type="ARBA" id="ARBA00006534"/>
    </source>
</evidence>
<dbReference type="InterPro" id="IPR011811">
    <property type="entry name" value="Peptidase_S51_cyanophycinase"/>
</dbReference>
<dbReference type="Pfam" id="PF03575">
    <property type="entry name" value="Peptidase_S51"/>
    <property type="match status" value="1"/>
</dbReference>
<dbReference type="InterPro" id="IPR005320">
    <property type="entry name" value="Peptidase_S51"/>
</dbReference>
<dbReference type="SUPFAM" id="SSF52317">
    <property type="entry name" value="Class I glutamine amidotransferase-like"/>
    <property type="match status" value="1"/>
</dbReference>
<dbReference type="EMBL" id="OCNJ01000001">
    <property type="protein sequence ID" value="SOD90808.1"/>
    <property type="molecule type" value="Genomic_DNA"/>
</dbReference>
<dbReference type="PANTHER" id="PTHR36175:SF1">
    <property type="entry name" value="CYANOPHYCINASE"/>
    <property type="match status" value="1"/>
</dbReference>
<dbReference type="InterPro" id="IPR029062">
    <property type="entry name" value="Class_I_gatase-like"/>
</dbReference>
<evidence type="ECO:0000256" key="6">
    <source>
        <dbReference type="ARBA" id="ARBA00022670"/>
    </source>
</evidence>
<comment type="function">
    <text evidence="2">Exopeptidase that catalyzes the hydrolytic cleavage of multi-L-arginyl-poly-L-aspartic acid (cyanophycin; a water-insoluble reserve polymer) into aspartate-arginine dipeptides.</text>
</comment>
<dbReference type="GO" id="GO:0008241">
    <property type="term" value="F:peptidyl-dipeptidase activity"/>
    <property type="evidence" value="ECO:0007669"/>
    <property type="project" value="UniProtKB-EC"/>
</dbReference>
<evidence type="ECO:0000256" key="4">
    <source>
        <dbReference type="ARBA" id="ARBA00013115"/>
    </source>
</evidence>
<dbReference type="PANTHER" id="PTHR36175">
    <property type="entry name" value="CYANOPHYCINASE"/>
    <property type="match status" value="1"/>
</dbReference>
<evidence type="ECO:0000256" key="7">
    <source>
        <dbReference type="ARBA" id="ARBA00022801"/>
    </source>
</evidence>
<feature type="signal peptide" evidence="9">
    <location>
        <begin position="1"/>
        <end position="28"/>
    </location>
</feature>
<keyword evidence="7" id="KW-0378">Hydrolase</keyword>
<dbReference type="RefSeq" id="WP_176525001.1">
    <property type="nucleotide sequence ID" value="NZ_OCNJ01000001.1"/>
</dbReference>
<keyword evidence="6" id="KW-0645">Protease</keyword>
<dbReference type="GO" id="GO:0006508">
    <property type="term" value="P:proteolysis"/>
    <property type="evidence" value="ECO:0007669"/>
    <property type="project" value="UniProtKB-KW"/>
</dbReference>
<dbReference type="EC" id="3.4.15.6" evidence="4"/>
<dbReference type="CDD" id="cd03145">
    <property type="entry name" value="GAT1_cyanophycinase"/>
    <property type="match status" value="1"/>
</dbReference>
<dbReference type="AlphaFoldDB" id="A0A286G5M5"/>
<evidence type="ECO:0000256" key="8">
    <source>
        <dbReference type="ARBA" id="ARBA00022825"/>
    </source>
</evidence>
<protein>
    <recommendedName>
        <fullName evidence="5">Cyanophycinase</fullName>
        <ecNumber evidence="4">3.4.15.6</ecNumber>
    </recommendedName>
</protein>
<comment type="similarity">
    <text evidence="3">Belongs to the peptidase S51 family.</text>
</comment>
<proteinExistence type="inferred from homology"/>
<reference evidence="10 11" key="1">
    <citation type="submission" date="2017-09" db="EMBL/GenBank/DDBJ databases">
        <authorList>
            <person name="Ehlers B."/>
            <person name="Leendertz F.H."/>
        </authorList>
    </citation>
    <scope>NUCLEOTIDE SEQUENCE [LARGE SCALE GENOMIC DNA]</scope>
    <source>
        <strain evidence="10 11">USBA 140</strain>
    </source>
</reference>
<evidence type="ECO:0000256" key="2">
    <source>
        <dbReference type="ARBA" id="ARBA00002039"/>
    </source>
</evidence>
<keyword evidence="8" id="KW-0720">Serine protease</keyword>
<dbReference type="NCBIfam" id="TIGR02069">
    <property type="entry name" value="cyanophycinase"/>
    <property type="match status" value="1"/>
</dbReference>
<dbReference type="GO" id="GO:0008236">
    <property type="term" value="F:serine-type peptidase activity"/>
    <property type="evidence" value="ECO:0007669"/>
    <property type="project" value="UniProtKB-KW"/>
</dbReference>
<evidence type="ECO:0000313" key="10">
    <source>
        <dbReference type="EMBL" id="SOD90808.1"/>
    </source>
</evidence>
<feature type="chain" id="PRO_5012606118" description="Cyanophycinase" evidence="9">
    <location>
        <begin position="29"/>
        <end position="415"/>
    </location>
</feature>
<sequence>MTFRRLLAGSIAGAALLTVAVSATPAAAAGSLVIVGGALRYENDAVWQRMVDLGGGQGAKVAVIAAASGNPQKYGTLAVEEFASHGAEAFLVPLSPREGKFDRAYTDVRQDPEWVARVKDADVVWFTGGAQERIVKALLEDGKDSPLMAAIRDVYARGGVIGGSSAGAAVMSDPMFRDAQDVFHVMANGLTMGEEIDRGLGFMPDGWFVDQHFLTRGRFARSLVAMRDLGLPYGIGVDEDTAAVVTDGKALEVIGYKGVVFMDMSDATWSKEGPFNVKNVKLSYLDRGDRMDLATRQVTPSEAKASDLKVDPNAADFDPYYGDYQFVPDMLGNTALLDVMANLVDNKHAEAHGLAFRRTAPDAPFEGGYAFRFYRGADTLGWYTGKFGGEDYTVTNIHLDVTPVTIAPDLATPTN</sequence>
<keyword evidence="11" id="KW-1185">Reference proteome</keyword>
<evidence type="ECO:0000256" key="9">
    <source>
        <dbReference type="SAM" id="SignalP"/>
    </source>
</evidence>
<name>A0A286G5M5_9PROT</name>
<dbReference type="Proteomes" id="UP000219621">
    <property type="component" value="Unassembled WGS sequence"/>
</dbReference>
<comment type="catalytic activity">
    <reaction evidence="1">
        <text>[L-4-(L-arginin-2-N-yl)aspartate](n) + H2O = [L-4-(L-arginin-2-N-yl)aspartate](n-1) + L-4-(L-arginin-2-N-yl)aspartate</text>
        <dbReference type="Rhea" id="RHEA:12845"/>
        <dbReference type="Rhea" id="RHEA-COMP:13728"/>
        <dbReference type="Rhea" id="RHEA-COMP:13734"/>
        <dbReference type="ChEBI" id="CHEBI:15377"/>
        <dbReference type="ChEBI" id="CHEBI:137986"/>
        <dbReference type="ChEBI" id="CHEBI:137991"/>
        <dbReference type="EC" id="3.4.15.6"/>
    </reaction>
</comment>
<accession>A0A286G5M5</accession>